<dbReference type="AlphaFoldDB" id="A0A1I2KLY1"/>
<feature type="transmembrane region" description="Helical" evidence="2">
    <location>
        <begin position="684"/>
        <end position="705"/>
    </location>
</feature>
<dbReference type="PANTHER" id="PTHR43685:SF3">
    <property type="entry name" value="SLR2126 PROTEIN"/>
    <property type="match status" value="1"/>
</dbReference>
<feature type="transmembrane region" description="Helical" evidence="2">
    <location>
        <begin position="757"/>
        <end position="778"/>
    </location>
</feature>
<feature type="region of interest" description="Disordered" evidence="1">
    <location>
        <begin position="1036"/>
        <end position="1113"/>
    </location>
</feature>
<dbReference type="InterPro" id="IPR050834">
    <property type="entry name" value="Glycosyltransf_2"/>
</dbReference>
<proteinExistence type="predicted"/>
<dbReference type="EMBL" id="FOOI01000001">
    <property type="protein sequence ID" value="SFF67975.1"/>
    <property type="molecule type" value="Genomic_DNA"/>
</dbReference>
<reference evidence="3 6" key="2">
    <citation type="submission" date="2020-07" db="EMBL/GenBank/DDBJ databases">
        <title>Sequencing the genomes of 1000 actinobacteria strains.</title>
        <authorList>
            <person name="Klenk H.-P."/>
        </authorList>
    </citation>
    <scope>NUCLEOTIDE SEQUENCE [LARGE SCALE GENOMIC DNA]</scope>
    <source>
        <strain evidence="3 6">DSM 45117</strain>
    </source>
</reference>
<name>A0A1I2KLY1_9ACTN</name>
<evidence type="ECO:0000256" key="2">
    <source>
        <dbReference type="SAM" id="Phobius"/>
    </source>
</evidence>
<dbReference type="Gene3D" id="3.90.550.10">
    <property type="entry name" value="Spore Coat Polysaccharide Biosynthesis Protein SpsA, Chain A"/>
    <property type="match status" value="1"/>
</dbReference>
<keyword evidence="4" id="KW-0808">Transferase</keyword>
<evidence type="ECO:0000313" key="5">
    <source>
        <dbReference type="Proteomes" id="UP000199052"/>
    </source>
</evidence>
<keyword evidence="2" id="KW-0812">Transmembrane</keyword>
<feature type="transmembrane region" description="Helical" evidence="2">
    <location>
        <begin position="560"/>
        <end position="591"/>
    </location>
</feature>
<gene>
    <name evidence="3" type="ORF">FHR37_003386</name>
    <name evidence="4" type="ORF">SAMN05421678_101392</name>
</gene>
<feature type="transmembrane region" description="Helical" evidence="2">
    <location>
        <begin position="658"/>
        <end position="677"/>
    </location>
</feature>
<dbReference type="Proteomes" id="UP000533017">
    <property type="component" value="Unassembled WGS sequence"/>
</dbReference>
<accession>A0A1I2KLY1</accession>
<dbReference type="InterPro" id="IPR029044">
    <property type="entry name" value="Nucleotide-diphossugar_trans"/>
</dbReference>
<dbReference type="STRING" id="504797.SAMN05421678_101392"/>
<feature type="transmembrane region" description="Helical" evidence="2">
    <location>
        <begin position="1014"/>
        <end position="1031"/>
    </location>
</feature>
<feature type="transmembrane region" description="Helical" evidence="2">
    <location>
        <begin position="473"/>
        <end position="495"/>
    </location>
</feature>
<evidence type="ECO:0000313" key="6">
    <source>
        <dbReference type="Proteomes" id="UP000533017"/>
    </source>
</evidence>
<dbReference type="SUPFAM" id="SSF53448">
    <property type="entry name" value="Nucleotide-diphospho-sugar transferases"/>
    <property type="match status" value="1"/>
</dbReference>
<sequence>MSERSGAEASSRPIVTAVVVSHNGAPWLHELIAGIQAQTRPADRVVTVDTGSLDDSRDLLVGKLAGPVIDAPARTGFGAAVERAVKALPPAQPGEWLWLLHDDCAPDPGALEALLRQAGARPEAAVLGPKLRDWPSGRRLLEVGVTIAGSGARETGLEFGEYDQGQHDGVREVLAVSTAGMFVRRDVFEHLGGFDPRLPLFRDDVDFGWRVIRAGHQVLTCPDAVVHHAEAGHHRHRLLDAVPHRPRLIDRRNAIYTLLVNSAAWRVPFLLVRLAVGSLLRVLGLLVAKWPDAAYDEFRAFAGAYSRPDLILRARRRRARTARVGSGAVRRLLPPPWIGLQHAFDGLMALVSARSGTHVGTGRRSRRVIETGPVAEETEELDDDTPGVWRWLVARPALLVVLAVTVVTLVACRNLLGGGELGGGALLPAPDGAADLWRRAYEGWHPVELGSGRAAPPYLTVLALVSSLFLGKAWLAVDVLLLGSVPLAAITCYLLMRPVVATRPLRLWATATYALLPVVTGAVATGRIGTCVAIVVLPLVALAVLRTYGPGVTVGTWSAAWAAGLLLAVLTAFVPVGYVAALLLGLVAIALPTLRKPGSVGRIVVALAVPPVALLPWLPVVARDPGVLLGEAGLAAPGLADSPLAPLRLAFGSPGGPGVAPVWMFGLLCVVALVALLRRDRARGVLAAWGLSLAGLALGLVQSRLTVSTEWAPVGVPAWPGVASVLVLAGWILAIVHGADGARRVFRQRSFSWRQPGIGVAVVVAVLAPVLVAGWWIIRGADGPIDRDAGPALPAYMRAAQKSAAQPRALVVQADDGAVRYALLRGAAARIGDAQTGTPARTLGRLDSTVGDLLGDAGREATAARLAAYDIGYVYLPAPADAASAERLDATPGLVRSSAPDGAAAWKVDLPVGRLRILDPGASAGGTEAPGSGSAATSAKVVGVDPDGAAITVPEGPAGRLLVLAETYDRSWRASLAGEQLKPVRHDGWAQAFELPASGGRLVLDATPKLHGELLAVQGFLVLVFLILALPTRQRRDPLPMEPAGGRRVGGSFGTDGRPGRRSAAAGVPVGPVGTASTGDTPTGRTQTGTTRAGSTSNGPRDPDRPREGIRNR</sequence>
<evidence type="ECO:0000256" key="1">
    <source>
        <dbReference type="SAM" id="MobiDB-lite"/>
    </source>
</evidence>
<dbReference type="PANTHER" id="PTHR43685">
    <property type="entry name" value="GLYCOSYLTRANSFERASE"/>
    <property type="match status" value="1"/>
</dbReference>
<feature type="transmembrane region" description="Helical" evidence="2">
    <location>
        <begin position="603"/>
        <end position="622"/>
    </location>
</feature>
<protein>
    <submittedName>
        <fullName evidence="3">GT2 family glycosyltransferase</fullName>
    </submittedName>
    <submittedName>
        <fullName evidence="4">Glycosyltransferase, GT2 family</fullName>
    </submittedName>
</protein>
<feature type="compositionally biased region" description="Basic and acidic residues" evidence="1">
    <location>
        <begin position="1101"/>
        <end position="1113"/>
    </location>
</feature>
<feature type="compositionally biased region" description="Low complexity" evidence="1">
    <location>
        <begin position="1077"/>
        <end position="1097"/>
    </location>
</feature>
<evidence type="ECO:0000313" key="3">
    <source>
        <dbReference type="EMBL" id="NYH84535.1"/>
    </source>
</evidence>
<keyword evidence="2" id="KW-1133">Transmembrane helix</keyword>
<feature type="transmembrane region" description="Helical" evidence="2">
    <location>
        <begin position="717"/>
        <end position="736"/>
    </location>
</feature>
<dbReference type="Pfam" id="PF13641">
    <property type="entry name" value="Glyco_tranf_2_3"/>
    <property type="match status" value="1"/>
</dbReference>
<dbReference type="Proteomes" id="UP000199052">
    <property type="component" value="Unassembled WGS sequence"/>
</dbReference>
<dbReference type="OrthoDB" id="3734530at2"/>
<feature type="transmembrane region" description="Helical" evidence="2">
    <location>
        <begin position="507"/>
        <end position="540"/>
    </location>
</feature>
<reference evidence="4 5" key="1">
    <citation type="submission" date="2016-10" db="EMBL/GenBank/DDBJ databases">
        <authorList>
            <person name="de Groot N.N."/>
        </authorList>
    </citation>
    <scope>NUCLEOTIDE SEQUENCE [LARGE SCALE GENOMIC DNA]</scope>
    <source>
        <strain evidence="4 5">CPCC 202808</strain>
    </source>
</reference>
<organism evidence="4 5">
    <name type="scientific">Actinopolymorpha cephalotaxi</name>
    <dbReference type="NCBI Taxonomy" id="504797"/>
    <lineage>
        <taxon>Bacteria</taxon>
        <taxon>Bacillati</taxon>
        <taxon>Actinomycetota</taxon>
        <taxon>Actinomycetes</taxon>
        <taxon>Propionibacteriales</taxon>
        <taxon>Actinopolymorphaceae</taxon>
        <taxon>Actinopolymorpha</taxon>
    </lineage>
</organism>
<dbReference type="GO" id="GO:0016740">
    <property type="term" value="F:transferase activity"/>
    <property type="evidence" value="ECO:0007669"/>
    <property type="project" value="UniProtKB-KW"/>
</dbReference>
<evidence type="ECO:0000313" key="4">
    <source>
        <dbReference type="EMBL" id="SFF67975.1"/>
    </source>
</evidence>
<keyword evidence="2" id="KW-0472">Membrane</keyword>
<keyword evidence="6" id="KW-1185">Reference proteome</keyword>
<dbReference type="EMBL" id="JACBZA010000001">
    <property type="protein sequence ID" value="NYH84535.1"/>
    <property type="molecule type" value="Genomic_DNA"/>
</dbReference>
<dbReference type="RefSeq" id="WP_092880419.1">
    <property type="nucleotide sequence ID" value="NZ_FOOI01000001.1"/>
</dbReference>